<gene>
    <name evidence="4" type="ORF">ABQ292_09535</name>
</gene>
<protein>
    <recommendedName>
        <fullName evidence="2">Antitoxin</fullName>
    </recommendedName>
</protein>
<dbReference type="RefSeq" id="WP_369205622.1">
    <property type="nucleotide sequence ID" value="NZ_JBFNXQ010000023.1"/>
</dbReference>
<evidence type="ECO:0000256" key="2">
    <source>
        <dbReference type="RuleBase" id="RU362080"/>
    </source>
</evidence>
<dbReference type="EMBL" id="JBFNXQ010000023">
    <property type="protein sequence ID" value="MEX5718603.1"/>
    <property type="molecule type" value="Genomic_DNA"/>
</dbReference>
<dbReference type="InterPro" id="IPR006442">
    <property type="entry name" value="Antitoxin_Phd/YefM"/>
</dbReference>
<feature type="compositionally biased region" description="Basic and acidic residues" evidence="3">
    <location>
        <begin position="1"/>
        <end position="17"/>
    </location>
</feature>
<evidence type="ECO:0000313" key="4">
    <source>
        <dbReference type="EMBL" id="MEX5718603.1"/>
    </source>
</evidence>
<evidence type="ECO:0000313" key="5">
    <source>
        <dbReference type="Proteomes" id="UP001560045"/>
    </source>
</evidence>
<proteinExistence type="inferred from homology"/>
<dbReference type="NCBIfam" id="TIGR01552">
    <property type="entry name" value="phd_fam"/>
    <property type="match status" value="1"/>
</dbReference>
<dbReference type="Proteomes" id="UP001560045">
    <property type="component" value="Unassembled WGS sequence"/>
</dbReference>
<sequence>MDGAARDGYIDTTEGSHKGGRMRSVGVRELRDGLSRYLADVRSGRTITVTDHGRPVARIVPVGQPTALERLIAEGVVQPAGERRRSLPEPVRATGSVSELVIDERG</sequence>
<feature type="region of interest" description="Disordered" evidence="3">
    <location>
        <begin position="1"/>
        <end position="23"/>
    </location>
</feature>
<dbReference type="InterPro" id="IPR036165">
    <property type="entry name" value="YefM-like_sf"/>
</dbReference>
<organism evidence="4 5">
    <name type="scientific">Geodermatophilus maliterrae</name>
    <dbReference type="NCBI Taxonomy" id="3162531"/>
    <lineage>
        <taxon>Bacteria</taxon>
        <taxon>Bacillati</taxon>
        <taxon>Actinomycetota</taxon>
        <taxon>Actinomycetes</taxon>
        <taxon>Geodermatophilales</taxon>
        <taxon>Geodermatophilaceae</taxon>
        <taxon>Geodermatophilus</taxon>
    </lineage>
</organism>
<dbReference type="SUPFAM" id="SSF143120">
    <property type="entry name" value="YefM-like"/>
    <property type="match status" value="1"/>
</dbReference>
<dbReference type="Gene3D" id="3.40.1620.10">
    <property type="entry name" value="YefM-like domain"/>
    <property type="match status" value="1"/>
</dbReference>
<comment type="function">
    <text evidence="2">Antitoxin component of a type II toxin-antitoxin (TA) system.</text>
</comment>
<dbReference type="PANTHER" id="PTHR35377:SF5">
    <property type="entry name" value="ANTITOXIN VAPB46"/>
    <property type="match status" value="1"/>
</dbReference>
<dbReference type="InterPro" id="IPR051416">
    <property type="entry name" value="phD-YefM_TA_antitoxins"/>
</dbReference>
<accession>A0ABV3XDF1</accession>
<evidence type="ECO:0000256" key="1">
    <source>
        <dbReference type="ARBA" id="ARBA00009981"/>
    </source>
</evidence>
<dbReference type="PANTHER" id="PTHR35377">
    <property type="entry name" value="ANTITOXIN VAPB49-RELATED-RELATED"/>
    <property type="match status" value="1"/>
</dbReference>
<keyword evidence="5" id="KW-1185">Reference proteome</keyword>
<evidence type="ECO:0000256" key="3">
    <source>
        <dbReference type="SAM" id="MobiDB-lite"/>
    </source>
</evidence>
<name>A0ABV3XDF1_9ACTN</name>
<reference evidence="4 5" key="1">
    <citation type="submission" date="2024-06" db="EMBL/GenBank/DDBJ databases">
        <title>Draft genome sequence of Geodermatophilus badlandi, a novel member of the Geodermatophilaceae isolated from badland sedimentary rocks in the Red desert, Wyoming, USA.</title>
        <authorList>
            <person name="Ben Tekaya S."/>
            <person name="Nouioui I."/>
            <person name="Flores G.M."/>
            <person name="Shaal M.N."/>
            <person name="Bredoire F."/>
            <person name="Basile F."/>
            <person name="Van Diepen L."/>
            <person name="Ward N.L."/>
        </authorList>
    </citation>
    <scope>NUCLEOTIDE SEQUENCE [LARGE SCALE GENOMIC DNA]</scope>
    <source>
        <strain evidence="4 5">WL48A</strain>
    </source>
</reference>
<comment type="caution">
    <text evidence="4">The sequence shown here is derived from an EMBL/GenBank/DDBJ whole genome shotgun (WGS) entry which is preliminary data.</text>
</comment>
<comment type="similarity">
    <text evidence="1 2">Belongs to the phD/YefM antitoxin family.</text>
</comment>
<dbReference type="Pfam" id="PF02604">
    <property type="entry name" value="PhdYeFM_antitox"/>
    <property type="match status" value="1"/>
</dbReference>